<dbReference type="InterPro" id="IPR005829">
    <property type="entry name" value="Sugar_transporter_CS"/>
</dbReference>
<dbReference type="RefSeq" id="WP_095721810.1">
    <property type="nucleotide sequence ID" value="NZ_NTFS01000101.1"/>
</dbReference>
<evidence type="ECO:0000259" key="7">
    <source>
        <dbReference type="PROSITE" id="PS50850"/>
    </source>
</evidence>
<evidence type="ECO:0000256" key="5">
    <source>
        <dbReference type="ARBA" id="ARBA00023136"/>
    </source>
</evidence>
<dbReference type="PANTHER" id="PTHR43124">
    <property type="entry name" value="PURINE EFFLUX PUMP PBUE"/>
    <property type="match status" value="1"/>
</dbReference>
<comment type="caution">
    <text evidence="8">The sequence shown here is derived from an EMBL/GenBank/DDBJ whole genome shotgun (WGS) entry which is preliminary data.</text>
</comment>
<dbReference type="InterPro" id="IPR050189">
    <property type="entry name" value="MFS_Efflux_Transporters"/>
</dbReference>
<reference evidence="8 9" key="1">
    <citation type="submission" date="2017-08" db="EMBL/GenBank/DDBJ databases">
        <title>Draft genome sequence of filamentous cyanobacterium Calothrix elsteri CCALA 953.</title>
        <authorList>
            <person name="Gagunashvili A.N."/>
            <person name="Elster J."/>
            <person name="Andresson O.S."/>
        </authorList>
    </citation>
    <scope>NUCLEOTIDE SEQUENCE [LARGE SCALE GENOMIC DNA]</scope>
    <source>
        <strain evidence="8 9">CCALA 953</strain>
    </source>
</reference>
<feature type="transmembrane region" description="Helical" evidence="6">
    <location>
        <begin position="337"/>
        <end position="356"/>
    </location>
</feature>
<keyword evidence="4 6" id="KW-1133">Transmembrane helix</keyword>
<evidence type="ECO:0000256" key="4">
    <source>
        <dbReference type="ARBA" id="ARBA00022989"/>
    </source>
</evidence>
<dbReference type="CDD" id="cd17473">
    <property type="entry name" value="MFS_arabinose_efflux_permease_like"/>
    <property type="match status" value="1"/>
</dbReference>
<dbReference type="Proteomes" id="UP000218238">
    <property type="component" value="Unassembled WGS sequence"/>
</dbReference>
<evidence type="ECO:0000313" key="8">
    <source>
        <dbReference type="EMBL" id="PAX55203.1"/>
    </source>
</evidence>
<feature type="transmembrane region" description="Helical" evidence="6">
    <location>
        <begin position="79"/>
        <end position="98"/>
    </location>
</feature>
<evidence type="ECO:0000313" key="9">
    <source>
        <dbReference type="Proteomes" id="UP000218238"/>
    </source>
</evidence>
<dbReference type="Gene3D" id="1.20.1250.20">
    <property type="entry name" value="MFS general substrate transporter like domains"/>
    <property type="match status" value="1"/>
</dbReference>
<dbReference type="PROSITE" id="PS50850">
    <property type="entry name" value="MFS"/>
    <property type="match status" value="1"/>
</dbReference>
<feature type="transmembrane region" description="Helical" evidence="6">
    <location>
        <begin position="110"/>
        <end position="131"/>
    </location>
</feature>
<sequence>MKKPNINSIFTKATLLVISTLTVMSGATIAPSLPAMREYFNNFPNADYLVRLALTLPALFIALGAPLVGIIIDKLGRKPLLIIALILYGIAGSSGLILNSLNLILIGRALLGISVAGIMTTATTLIADYYIGAARAQFLGLQAAFMGLGGVFFLSFGGFIADQNWRYPFGIYSFSLLLVPCALLFLSEPERNQTVNPNQEIVTETLKLPINLVIITYGIGILTQIVFYLIPVQLPFYLKQLFNAGASQSGIAIALATLFSAMASLLYRQIKAKLSFTAIYGIAFLNMGIGYCFISLGTAYPVVLLGLAIAGSGLGLLMPNMNFCLISVTPDTMRGKIISGVTTSLFLGQFLSPLLSQPLSGKVGLATTYGYAGGFMLVMAALALISLGNIKAKSS</sequence>
<keyword evidence="2" id="KW-1003">Cell membrane</keyword>
<keyword evidence="9" id="KW-1185">Reference proteome</keyword>
<protein>
    <submittedName>
        <fullName evidence="8">MFS transporter</fullName>
    </submittedName>
</protein>
<dbReference type="AlphaFoldDB" id="A0A2A2TJM9"/>
<evidence type="ECO:0000256" key="1">
    <source>
        <dbReference type="ARBA" id="ARBA00004651"/>
    </source>
</evidence>
<dbReference type="InterPro" id="IPR020846">
    <property type="entry name" value="MFS_dom"/>
</dbReference>
<evidence type="ECO:0000256" key="6">
    <source>
        <dbReference type="SAM" id="Phobius"/>
    </source>
</evidence>
<dbReference type="PANTHER" id="PTHR43124:SF3">
    <property type="entry name" value="CHLORAMPHENICOL EFFLUX PUMP RV0191"/>
    <property type="match status" value="1"/>
</dbReference>
<accession>A0A2A2TJM9</accession>
<dbReference type="Pfam" id="PF07690">
    <property type="entry name" value="MFS_1"/>
    <property type="match status" value="1"/>
</dbReference>
<dbReference type="InterPro" id="IPR036259">
    <property type="entry name" value="MFS_trans_sf"/>
</dbReference>
<dbReference type="EMBL" id="NTFS01000101">
    <property type="protein sequence ID" value="PAX55203.1"/>
    <property type="molecule type" value="Genomic_DNA"/>
</dbReference>
<feature type="transmembrane region" description="Helical" evidence="6">
    <location>
        <begin position="250"/>
        <end position="267"/>
    </location>
</feature>
<gene>
    <name evidence="8" type="ORF">CK510_11375</name>
</gene>
<dbReference type="SUPFAM" id="SSF103473">
    <property type="entry name" value="MFS general substrate transporter"/>
    <property type="match status" value="1"/>
</dbReference>
<feature type="transmembrane region" description="Helical" evidence="6">
    <location>
        <begin position="302"/>
        <end position="325"/>
    </location>
</feature>
<name>A0A2A2TJM9_9CYAN</name>
<keyword evidence="5 6" id="KW-0472">Membrane</keyword>
<feature type="transmembrane region" description="Helical" evidence="6">
    <location>
        <begin position="368"/>
        <end position="390"/>
    </location>
</feature>
<feature type="domain" description="Major facilitator superfamily (MFS) profile" evidence="7">
    <location>
        <begin position="11"/>
        <end position="391"/>
    </location>
</feature>
<organism evidence="8 9">
    <name type="scientific">Brunnivagina elsteri CCALA 953</name>
    <dbReference type="NCBI Taxonomy" id="987040"/>
    <lineage>
        <taxon>Bacteria</taxon>
        <taxon>Bacillati</taxon>
        <taxon>Cyanobacteriota</taxon>
        <taxon>Cyanophyceae</taxon>
        <taxon>Nostocales</taxon>
        <taxon>Calotrichaceae</taxon>
        <taxon>Brunnivagina</taxon>
    </lineage>
</organism>
<evidence type="ECO:0000256" key="3">
    <source>
        <dbReference type="ARBA" id="ARBA00022692"/>
    </source>
</evidence>
<dbReference type="OrthoDB" id="9812221at2"/>
<evidence type="ECO:0000256" key="2">
    <source>
        <dbReference type="ARBA" id="ARBA00022475"/>
    </source>
</evidence>
<feature type="transmembrane region" description="Helical" evidence="6">
    <location>
        <begin position="208"/>
        <end position="230"/>
    </location>
</feature>
<feature type="transmembrane region" description="Helical" evidence="6">
    <location>
        <begin position="274"/>
        <end position="296"/>
    </location>
</feature>
<proteinExistence type="predicted"/>
<dbReference type="GO" id="GO:0005886">
    <property type="term" value="C:plasma membrane"/>
    <property type="evidence" value="ECO:0007669"/>
    <property type="project" value="UniProtKB-SubCell"/>
</dbReference>
<comment type="subcellular location">
    <subcellularLocation>
        <location evidence="1">Cell membrane</location>
        <topology evidence="1">Multi-pass membrane protein</topology>
    </subcellularLocation>
</comment>
<dbReference type="GO" id="GO:0022857">
    <property type="term" value="F:transmembrane transporter activity"/>
    <property type="evidence" value="ECO:0007669"/>
    <property type="project" value="InterPro"/>
</dbReference>
<keyword evidence="3 6" id="KW-0812">Transmembrane</keyword>
<dbReference type="InterPro" id="IPR011701">
    <property type="entry name" value="MFS"/>
</dbReference>
<feature type="transmembrane region" description="Helical" evidence="6">
    <location>
        <begin position="167"/>
        <end position="187"/>
    </location>
</feature>
<feature type="transmembrane region" description="Helical" evidence="6">
    <location>
        <begin position="138"/>
        <end position="161"/>
    </location>
</feature>
<feature type="transmembrane region" description="Helical" evidence="6">
    <location>
        <begin position="48"/>
        <end position="72"/>
    </location>
</feature>
<dbReference type="PROSITE" id="PS00216">
    <property type="entry name" value="SUGAR_TRANSPORT_1"/>
    <property type="match status" value="1"/>
</dbReference>